<keyword evidence="1" id="KW-0812">Transmembrane</keyword>
<evidence type="ECO:0000256" key="1">
    <source>
        <dbReference type="SAM" id="Phobius"/>
    </source>
</evidence>
<reference evidence="2 3" key="1">
    <citation type="submission" date="2024-12" db="EMBL/GenBank/DDBJ databases">
        <authorList>
            <person name="Li X."/>
            <person name="Zhang D."/>
        </authorList>
    </citation>
    <scope>NUCLEOTIDE SEQUENCE [LARGE SCALE GENOMIC DNA]</scope>
    <source>
        <strain evidence="2 3">JCM19602</strain>
    </source>
</reference>
<evidence type="ECO:0000313" key="2">
    <source>
        <dbReference type="EMBL" id="MFL8938391.1"/>
    </source>
</evidence>
<protein>
    <submittedName>
        <fullName evidence="2">Uncharacterized protein</fullName>
    </submittedName>
</protein>
<dbReference type="RefSeq" id="WP_411160195.1">
    <property type="nucleotide sequence ID" value="NZ_JBJOSA010000016.1"/>
</dbReference>
<keyword evidence="3" id="KW-1185">Reference proteome</keyword>
<keyword evidence="1" id="KW-1133">Transmembrane helix</keyword>
<dbReference type="Proteomes" id="UP001628668">
    <property type="component" value="Unassembled WGS sequence"/>
</dbReference>
<feature type="transmembrane region" description="Helical" evidence="1">
    <location>
        <begin position="36"/>
        <end position="55"/>
    </location>
</feature>
<sequence>MHILISVLSFLAVILYLAFAYVIAKEMRRKYIKRKITYELMLLEKAVILTLSGAMLNLIPTDLIDTLVTAAFIVSILIVLLIPILLLLKSINRRIYINVKRTIRKIL</sequence>
<evidence type="ECO:0000313" key="3">
    <source>
        <dbReference type="Proteomes" id="UP001628668"/>
    </source>
</evidence>
<feature type="transmembrane region" description="Helical" evidence="1">
    <location>
        <begin position="67"/>
        <end position="88"/>
    </location>
</feature>
<organism evidence="2 3">
    <name type="scientific">Rossellomorea oryzaecorticis</name>
    <dbReference type="NCBI Taxonomy" id="1396505"/>
    <lineage>
        <taxon>Bacteria</taxon>
        <taxon>Bacillati</taxon>
        <taxon>Bacillota</taxon>
        <taxon>Bacilli</taxon>
        <taxon>Bacillales</taxon>
        <taxon>Bacillaceae</taxon>
        <taxon>Rossellomorea</taxon>
    </lineage>
</organism>
<feature type="transmembrane region" description="Helical" evidence="1">
    <location>
        <begin position="6"/>
        <end position="24"/>
    </location>
</feature>
<keyword evidence="1" id="KW-0472">Membrane</keyword>
<gene>
    <name evidence="2" type="ORF">ACKA06_16500</name>
</gene>
<comment type="caution">
    <text evidence="2">The sequence shown here is derived from an EMBL/GenBank/DDBJ whole genome shotgun (WGS) entry which is preliminary data.</text>
</comment>
<proteinExistence type="predicted"/>
<name>A0ABW8VSN1_9BACI</name>
<accession>A0ABW8VSN1</accession>
<dbReference type="EMBL" id="JBJOSA010000016">
    <property type="protein sequence ID" value="MFL8938391.1"/>
    <property type="molecule type" value="Genomic_DNA"/>
</dbReference>